<sequence>MQWKGPFEVVATVGVNDYRINMVGKVKTFHANMLKGHIARDQDIHNAAVEEGPPTSSSAISAAASLTVIEDIDGEHFDDSDCKTLPELGGWGSYETVNDLLYGSQLTPDQRRQLEEITSSYSSIFSDRPGTMSTEEYRIELTSSTPVRQRPYPVPYAMRQTLYDELKKMENLEIIRKSSSLYSSPVVVVKKKDGSNRVCIDYRRLKKITTFDPQPMTPPADVFQAELFRRLREANFTVRPVKCVLGPSTIDFLGHRLGQGTISLHNENVEKVRNTPRPKTKKEVRAFLGLVGFYKEFVPIFAAISAPLSDVVRKGQRNTVNWTDSQEEAYNSLKFASYSEVHNMKTENIPDGPELKARTDNATAVSTVRRDAKFVLEQRAQIKELKHSFAFCVCMAAHIYSNSDCVSLSTIGKTFCWRKNELANKLYPICLHLYYWIECPIFLLPLTVFQNHCHHHMRSEDAGIHRFHPLMSLYLAFVGGESCLISRESPARFWAVGKANRSWLTLRRAVNKGAGPLLIIGGFTRLSFVIRRAAVPWTTGDLVIVKIRSRSPLPTSTSGTPHKKEKRGIM</sequence>
<dbReference type="InterPro" id="IPR043128">
    <property type="entry name" value="Rev_trsase/Diguanyl_cyclase"/>
</dbReference>
<dbReference type="InterPro" id="IPR050951">
    <property type="entry name" value="Retrovirus_Pol_polyprotein"/>
</dbReference>
<reference evidence="1 2" key="1">
    <citation type="journal article" date="2021" name="Elife">
        <title>Chloroplast acquisition without the gene transfer in kleptoplastic sea slugs, Plakobranchus ocellatus.</title>
        <authorList>
            <person name="Maeda T."/>
            <person name="Takahashi S."/>
            <person name="Yoshida T."/>
            <person name="Shimamura S."/>
            <person name="Takaki Y."/>
            <person name="Nagai Y."/>
            <person name="Toyoda A."/>
            <person name="Suzuki Y."/>
            <person name="Arimoto A."/>
            <person name="Ishii H."/>
            <person name="Satoh N."/>
            <person name="Nishiyama T."/>
            <person name="Hasebe M."/>
            <person name="Maruyama T."/>
            <person name="Minagawa J."/>
            <person name="Obokata J."/>
            <person name="Shigenobu S."/>
        </authorList>
    </citation>
    <scope>NUCLEOTIDE SEQUENCE [LARGE SCALE GENOMIC DNA]</scope>
</reference>
<evidence type="ECO:0000313" key="2">
    <source>
        <dbReference type="Proteomes" id="UP000762676"/>
    </source>
</evidence>
<dbReference type="Gene3D" id="3.10.10.10">
    <property type="entry name" value="HIV Type 1 Reverse Transcriptase, subunit A, domain 1"/>
    <property type="match status" value="1"/>
</dbReference>
<name>A0AAV4G8X0_9GAST</name>
<accession>A0AAV4G8X0</accession>
<organism evidence="1 2">
    <name type="scientific">Elysia marginata</name>
    <dbReference type="NCBI Taxonomy" id="1093978"/>
    <lineage>
        <taxon>Eukaryota</taxon>
        <taxon>Metazoa</taxon>
        <taxon>Spiralia</taxon>
        <taxon>Lophotrochozoa</taxon>
        <taxon>Mollusca</taxon>
        <taxon>Gastropoda</taxon>
        <taxon>Heterobranchia</taxon>
        <taxon>Euthyneura</taxon>
        <taxon>Panpulmonata</taxon>
        <taxon>Sacoglossa</taxon>
        <taxon>Placobranchoidea</taxon>
        <taxon>Plakobranchidae</taxon>
        <taxon>Elysia</taxon>
    </lineage>
</organism>
<dbReference type="Proteomes" id="UP000762676">
    <property type="component" value="Unassembled WGS sequence"/>
</dbReference>
<dbReference type="PANTHER" id="PTHR37984">
    <property type="entry name" value="PROTEIN CBG26694"/>
    <property type="match status" value="1"/>
</dbReference>
<evidence type="ECO:0000313" key="1">
    <source>
        <dbReference type="EMBL" id="GFR81445.1"/>
    </source>
</evidence>
<dbReference type="FunFam" id="3.30.70.270:FF:000020">
    <property type="entry name" value="Transposon Tf2-6 polyprotein-like Protein"/>
    <property type="match status" value="1"/>
</dbReference>
<protein>
    <submittedName>
        <fullName evidence="1">Pol polyprotein</fullName>
    </submittedName>
</protein>
<proteinExistence type="predicted"/>
<keyword evidence="2" id="KW-1185">Reference proteome</keyword>
<dbReference type="EMBL" id="BMAT01001197">
    <property type="protein sequence ID" value="GFR81445.1"/>
    <property type="molecule type" value="Genomic_DNA"/>
</dbReference>
<dbReference type="Gene3D" id="3.30.70.270">
    <property type="match status" value="1"/>
</dbReference>
<gene>
    <name evidence="1" type="ORF">ElyMa_000604400</name>
</gene>
<dbReference type="AlphaFoldDB" id="A0AAV4G8X0"/>
<dbReference type="PANTHER" id="PTHR37984:SF5">
    <property type="entry name" value="PROTEIN NYNRIN-LIKE"/>
    <property type="match status" value="1"/>
</dbReference>
<dbReference type="InterPro" id="IPR043502">
    <property type="entry name" value="DNA/RNA_pol_sf"/>
</dbReference>
<comment type="caution">
    <text evidence="1">The sequence shown here is derived from an EMBL/GenBank/DDBJ whole genome shotgun (WGS) entry which is preliminary data.</text>
</comment>
<dbReference type="SUPFAM" id="SSF56672">
    <property type="entry name" value="DNA/RNA polymerases"/>
    <property type="match status" value="1"/>
</dbReference>